<evidence type="ECO:0000313" key="4">
    <source>
        <dbReference type="Proteomes" id="UP000030754"/>
    </source>
</evidence>
<reference evidence="3" key="2">
    <citation type="submission" date="2013-10" db="EMBL/GenBank/DDBJ databases">
        <authorList>
            <person name="Aslett M."/>
        </authorList>
    </citation>
    <scope>NUCLEOTIDE SEQUENCE [LARGE SCALE GENOMIC DNA]</scope>
    <source>
        <strain evidence="3">Houghton</strain>
    </source>
</reference>
<gene>
    <name evidence="3" type="ORF">ENH_00012000</name>
</gene>
<dbReference type="VEuPathDB" id="ToxoDB:ENH_00012000"/>
<keyword evidence="1" id="KW-0999">Mitochondrion inner membrane</keyword>
<dbReference type="GeneID" id="25471385"/>
<name>U6MNX3_9EIME</name>
<dbReference type="SUPFAM" id="SSF144122">
    <property type="entry name" value="Tim10-like"/>
    <property type="match status" value="1"/>
</dbReference>
<keyword evidence="1" id="KW-0811">Translocation</keyword>
<comment type="subunit">
    <text evidence="1">Heterohexamer.</text>
</comment>
<dbReference type="InterPro" id="IPR004217">
    <property type="entry name" value="Tim10-like"/>
</dbReference>
<comment type="subcellular location">
    <subcellularLocation>
        <location evidence="1">Mitochondrion inner membrane</location>
        <topology evidence="1">Peripheral membrane protein</topology>
        <orientation evidence="1">Intermembrane side</orientation>
    </subcellularLocation>
</comment>
<dbReference type="AlphaFoldDB" id="U6MNX3"/>
<comment type="domain">
    <text evidence="1">The twin CX3C motif contains 4 conserved Cys residues that form 2 disulfide bonds in the mitochondrial intermembrane space.</text>
</comment>
<dbReference type="Pfam" id="PF02953">
    <property type="entry name" value="zf-Tim10_DDP"/>
    <property type="match status" value="1"/>
</dbReference>
<keyword evidence="1" id="KW-0472">Membrane</keyword>
<dbReference type="RefSeq" id="XP_013434389.1">
    <property type="nucleotide sequence ID" value="XM_013578935.1"/>
</dbReference>
<accession>U6MNX3</accession>
<evidence type="ECO:0000259" key="2">
    <source>
        <dbReference type="Pfam" id="PF02953"/>
    </source>
</evidence>
<dbReference type="EMBL" id="HG723336">
    <property type="protein sequence ID" value="CDJ65922.1"/>
    <property type="molecule type" value="Genomic_DNA"/>
</dbReference>
<keyword evidence="1" id="KW-0143">Chaperone</keyword>
<dbReference type="InterPro" id="IPR035427">
    <property type="entry name" value="Tim10-like_dom_sf"/>
</dbReference>
<keyword evidence="1" id="KW-0496">Mitochondrion</keyword>
<feature type="domain" description="Tim10-like" evidence="2">
    <location>
        <begin position="26"/>
        <end position="87"/>
    </location>
</feature>
<dbReference type="GO" id="GO:0005743">
    <property type="term" value="C:mitochondrial inner membrane"/>
    <property type="evidence" value="ECO:0007669"/>
    <property type="project" value="UniProtKB-SubCell"/>
</dbReference>
<protein>
    <recommendedName>
        <fullName evidence="1">Mitochondrial import inner membrane translocase subunit</fullName>
    </recommendedName>
</protein>
<keyword evidence="4" id="KW-1185">Reference proteome</keyword>
<dbReference type="Gene3D" id="1.10.287.810">
    <property type="entry name" value="Mitochondrial import inner membrane translocase subunit tim13 like domains"/>
    <property type="match status" value="1"/>
</dbReference>
<reference evidence="3" key="1">
    <citation type="submission" date="2013-10" db="EMBL/GenBank/DDBJ databases">
        <title>Genomic analysis of the causative agents of coccidiosis in chickens.</title>
        <authorList>
            <person name="Reid A.J."/>
            <person name="Blake D."/>
            <person name="Billington K."/>
            <person name="Browne H."/>
            <person name="Dunn M."/>
            <person name="Hung S."/>
            <person name="Kawahara F."/>
            <person name="Miranda-Saavedra D."/>
            <person name="Mourier T."/>
            <person name="Nagra H."/>
            <person name="Otto T.D."/>
            <person name="Rawlings N."/>
            <person name="Sanchez A."/>
            <person name="Sanders M."/>
            <person name="Subramaniam C."/>
            <person name="Tay Y."/>
            <person name="Dear P."/>
            <person name="Doerig C."/>
            <person name="Gruber A."/>
            <person name="Parkinson J."/>
            <person name="Shirley M."/>
            <person name="Wan K.L."/>
            <person name="Berriman M."/>
            <person name="Tomley F."/>
            <person name="Pain A."/>
        </authorList>
    </citation>
    <scope>NUCLEOTIDE SEQUENCE [LARGE SCALE GENOMIC DNA]</scope>
    <source>
        <strain evidence="3">Houghton</strain>
    </source>
</reference>
<keyword evidence="1" id="KW-1015">Disulfide bond</keyword>
<comment type="similarity">
    <text evidence="1">Belongs to the small Tim family.</text>
</comment>
<evidence type="ECO:0000256" key="1">
    <source>
        <dbReference type="RuleBase" id="RU367043"/>
    </source>
</evidence>
<proteinExistence type="inferred from homology"/>
<evidence type="ECO:0000313" key="3">
    <source>
        <dbReference type="EMBL" id="CDJ65922.1"/>
    </source>
</evidence>
<keyword evidence="1" id="KW-0653">Protein transport</keyword>
<dbReference type="GO" id="GO:0015031">
    <property type="term" value="P:protein transport"/>
    <property type="evidence" value="ECO:0007669"/>
    <property type="project" value="UniProtKB-KW"/>
</dbReference>
<keyword evidence="1" id="KW-0813">Transport</keyword>
<organism evidence="3 4">
    <name type="scientific">Eimeria necatrix</name>
    <dbReference type="NCBI Taxonomy" id="51315"/>
    <lineage>
        <taxon>Eukaryota</taxon>
        <taxon>Sar</taxon>
        <taxon>Alveolata</taxon>
        <taxon>Apicomplexa</taxon>
        <taxon>Conoidasida</taxon>
        <taxon>Coccidia</taxon>
        <taxon>Eucoccidiorida</taxon>
        <taxon>Eimeriorina</taxon>
        <taxon>Eimeriidae</taxon>
        <taxon>Eimeria</taxon>
    </lineage>
</organism>
<dbReference type="OrthoDB" id="332347at2759"/>
<sequence length="121" mass="12180">MAAGGPPGASLFSTGEALVAGITGLTDSLNRMQQLCFSRCCCRVGPQGEVLLRGPLEPHLEVWEKACVDRCISKHMQTHQLVGAELAAAHSAAAAAAAAAAAPAAAAGAAAAHQPFSFALM</sequence>
<comment type="function">
    <text evidence="1">Mitochondrial intermembrane chaperone that participates in the import and insertion of some multi-pass transmembrane proteins into the mitochondrial inner membrane. Also required for the transfer of beta-barrel precursors from the TOM complex to the sorting and assembly machinery (SAM complex) of the outer membrane. Acts as a chaperone-like protein that protects the hydrophobic precursors from aggregation and guide them through the mitochondrial intermembrane space.</text>
</comment>
<dbReference type="Proteomes" id="UP000030754">
    <property type="component" value="Unassembled WGS sequence"/>
</dbReference>